<dbReference type="RefSeq" id="WP_194369584.1">
    <property type="nucleotide sequence ID" value="NZ_CP054492.1"/>
</dbReference>
<proteinExistence type="predicted"/>
<name>A0A7S7RMZ2_9BACT</name>
<dbReference type="InterPro" id="IPR054399">
    <property type="entry name" value="Fervidolysin-like_N_prodom"/>
</dbReference>
<keyword evidence="3" id="KW-1185">Reference proteome</keyword>
<protein>
    <recommendedName>
        <fullName evidence="1">Fervidolysin-like N-terminal prodomain domain-containing protein</fullName>
    </recommendedName>
</protein>
<evidence type="ECO:0000313" key="3">
    <source>
        <dbReference type="Proteomes" id="UP000593994"/>
    </source>
</evidence>
<dbReference type="Proteomes" id="UP000593994">
    <property type="component" value="Chromosome"/>
</dbReference>
<gene>
    <name evidence="2" type="ORF">HUE88_12905</name>
</gene>
<accession>A0A7S7RMZ2</accession>
<evidence type="ECO:0000259" key="1">
    <source>
        <dbReference type="Pfam" id="PF22148"/>
    </source>
</evidence>
<dbReference type="AlphaFoldDB" id="A0A7S7RMZ2"/>
<dbReference type="KEGG" id="sbal:HUE88_12905"/>
<reference evidence="2 3" key="1">
    <citation type="submission" date="2020-05" db="EMBL/GenBank/DDBJ databases">
        <title>Sulfurimonas marisnigri, sp. nov., and Sulfurimonas baltica, sp. nov., manganese oxide reducing chemolithoautotrophs of the class Epsilonproteobacteria isolated from the pelagic redoxclines of the Black and Baltic Seas and emended description of the genus Sulfurimonas.</title>
        <authorList>
            <person name="Henkel J.V."/>
            <person name="Laudan C."/>
            <person name="Werner J."/>
            <person name="Neu T."/>
            <person name="Plewe S."/>
            <person name="Sproer C."/>
            <person name="Bunk B."/>
            <person name="Schulz-Vogt H.N."/>
        </authorList>
    </citation>
    <scope>NUCLEOTIDE SEQUENCE [LARGE SCALE GENOMIC DNA]</scope>
    <source>
        <strain evidence="2 3">GD2</strain>
    </source>
</reference>
<organism evidence="2 3">
    <name type="scientific">Candidatus Sulfurimonas baltica</name>
    <dbReference type="NCBI Taxonomy" id="2740404"/>
    <lineage>
        <taxon>Bacteria</taxon>
        <taxon>Pseudomonadati</taxon>
        <taxon>Campylobacterota</taxon>
        <taxon>Epsilonproteobacteria</taxon>
        <taxon>Campylobacterales</taxon>
        <taxon>Sulfurimonadaceae</taxon>
        <taxon>Sulfurimonas</taxon>
    </lineage>
</organism>
<sequence>MKKSLLIIISILQLACASDSYYYHNNQKVYLIPYNISLRSSSNIDYYQNEKGVVLGITDKLIVKLKNDISINNLLSKFNISIEKNLDKNLYLLKTTDKSLTIDISNRLTEKEYVEYAHPNFIKKRIRR</sequence>
<evidence type="ECO:0000313" key="2">
    <source>
        <dbReference type="EMBL" id="QOY51971.1"/>
    </source>
</evidence>
<dbReference type="EMBL" id="CP054492">
    <property type="protein sequence ID" value="QOY51971.1"/>
    <property type="molecule type" value="Genomic_DNA"/>
</dbReference>
<feature type="domain" description="Fervidolysin-like N-terminal prodomain" evidence="1">
    <location>
        <begin position="58"/>
        <end position="120"/>
    </location>
</feature>
<dbReference type="Pfam" id="PF22148">
    <property type="entry name" value="Fervidolysin_NPro-like"/>
    <property type="match status" value="1"/>
</dbReference>